<evidence type="ECO:0000256" key="1">
    <source>
        <dbReference type="SAM" id="SignalP"/>
    </source>
</evidence>
<evidence type="ECO:0000313" key="2">
    <source>
        <dbReference type="EMBL" id="NEU66002.1"/>
    </source>
</evidence>
<dbReference type="PROSITE" id="PS51257">
    <property type="entry name" value="PROKAR_LIPOPROTEIN"/>
    <property type="match status" value="1"/>
</dbReference>
<feature type="signal peptide" evidence="1">
    <location>
        <begin position="1"/>
        <end position="22"/>
    </location>
</feature>
<keyword evidence="1" id="KW-0732">Signal</keyword>
<protein>
    <recommendedName>
        <fullName evidence="4">DUF4595 domain-containing protein</fullName>
    </recommendedName>
</protein>
<feature type="chain" id="PRO_5026840674" description="DUF4595 domain-containing protein" evidence="1">
    <location>
        <begin position="23"/>
        <end position="268"/>
    </location>
</feature>
<sequence length="268" mass="30334">MIRSLRCLWLSLIVLASVVVGCQNDPNPQKTRYRVSKAVQTAFNSDVTMIYQYDSLGRLQLVNEYPTVSAELTGVTPTAQTIIYYKSVTSEQIDRVDRRLTRPVLGEDGLEAGTQRLYHYDNQGRLSYVKESKALNGFTAFKLIQAFQYEYKADNLPLQLIVSGPPPLLERNIYTYKFDKGNAVHIDLTVVTARTTTPRSSESDVTFDKAPGVYSNFFAIYPGITSFNKNNVINANTTMINNERGLLAKRIKKGAYVDEVTEYTYELY</sequence>
<gene>
    <name evidence="2" type="ORF">GK091_03850</name>
</gene>
<dbReference type="RefSeq" id="WP_164035291.1">
    <property type="nucleotide sequence ID" value="NZ_JAAGNZ010000001.1"/>
</dbReference>
<organism evidence="2 3">
    <name type="scientific">Spirosoma agri</name>
    <dbReference type="NCBI Taxonomy" id="1987381"/>
    <lineage>
        <taxon>Bacteria</taxon>
        <taxon>Pseudomonadati</taxon>
        <taxon>Bacteroidota</taxon>
        <taxon>Cytophagia</taxon>
        <taxon>Cytophagales</taxon>
        <taxon>Cytophagaceae</taxon>
        <taxon>Spirosoma</taxon>
    </lineage>
</organism>
<name>A0A6M0IE46_9BACT</name>
<dbReference type="Proteomes" id="UP000477386">
    <property type="component" value="Unassembled WGS sequence"/>
</dbReference>
<reference evidence="2 3" key="1">
    <citation type="submission" date="2020-02" db="EMBL/GenBank/DDBJ databases">
        <title>Draft genome sequence of two Spirosoma agri KCTC 52727 and Spirosoma terrae KCTC 52035.</title>
        <authorList>
            <person name="Rojas J."/>
            <person name="Ambika Manirajan B."/>
            <person name="Ratering S."/>
            <person name="Suarez C."/>
            <person name="Schnell S."/>
        </authorList>
    </citation>
    <scope>NUCLEOTIDE SEQUENCE [LARGE SCALE GENOMIC DNA]</scope>
    <source>
        <strain evidence="2 3">KCTC 52727</strain>
    </source>
</reference>
<dbReference type="EMBL" id="JAAGNZ010000001">
    <property type="protein sequence ID" value="NEU66002.1"/>
    <property type="molecule type" value="Genomic_DNA"/>
</dbReference>
<proteinExistence type="predicted"/>
<keyword evidence="3" id="KW-1185">Reference proteome</keyword>
<dbReference type="AlphaFoldDB" id="A0A6M0IE46"/>
<accession>A0A6M0IE46</accession>
<comment type="caution">
    <text evidence="2">The sequence shown here is derived from an EMBL/GenBank/DDBJ whole genome shotgun (WGS) entry which is preliminary data.</text>
</comment>
<evidence type="ECO:0000313" key="3">
    <source>
        <dbReference type="Proteomes" id="UP000477386"/>
    </source>
</evidence>
<evidence type="ECO:0008006" key="4">
    <source>
        <dbReference type="Google" id="ProtNLM"/>
    </source>
</evidence>